<dbReference type="InterPro" id="IPR008928">
    <property type="entry name" value="6-hairpin_glycosidase_sf"/>
</dbReference>
<accession>A0A3E0G7F6</accession>
<dbReference type="EMBL" id="QUNO01000039">
    <property type="protein sequence ID" value="REH17987.1"/>
    <property type="molecule type" value="Genomic_DNA"/>
</dbReference>
<dbReference type="AlphaFoldDB" id="A0A3E0G7F6"/>
<sequence length="411" mass="43232">MAAIMAPGVAARAVTADDSAYRFLDQMLDAYPVNNGPRLPQSYSDQSGLPAVAFTYDAALALLAYLGDSRFTALQRARTIGDALLYAQDHDPQYQDGRLRQAYVVDGFVRSDGAVNIASNFGLTGSAGGDLAWAGIGLLALHRATGDARYLAGAGRIGQWVVQNCRSGNGFLFGVDAGGTHLQNSATEHNIDLTVLFGGLAARTGDNDWLAQREHALTMVRRMWNPGAGHFYTGTTDGTTINRSVIPEDIQTWSWLALRDSRYARAIGWATSQLTVTDRAGGVNSELTDGRSVTGLTFSSASLAADPARPIGANLPLPAPNGVWCEGTAHAVCALQQHGAREQAAALLGGLATVRSQLGAGQTVGGRPLSGGLVAATSPIDTGFGYGYYSHQHVGATAWFLFAAANRNPFC</sequence>
<proteinExistence type="predicted"/>
<evidence type="ECO:0000313" key="2">
    <source>
        <dbReference type="Proteomes" id="UP000256269"/>
    </source>
</evidence>
<dbReference type="RefSeq" id="WP_211353683.1">
    <property type="nucleotide sequence ID" value="NZ_CP144375.1"/>
</dbReference>
<dbReference type="SUPFAM" id="SSF48208">
    <property type="entry name" value="Six-hairpin glycosidases"/>
    <property type="match status" value="1"/>
</dbReference>
<reference evidence="1 2" key="1">
    <citation type="submission" date="2018-08" db="EMBL/GenBank/DDBJ databases">
        <title>Genomic Encyclopedia of Archaeal and Bacterial Type Strains, Phase II (KMG-II): from individual species to whole genera.</title>
        <authorList>
            <person name="Goeker M."/>
        </authorList>
    </citation>
    <scope>NUCLEOTIDE SEQUENCE [LARGE SCALE GENOMIC DNA]</scope>
    <source>
        <strain evidence="1 2">DSM 45791</strain>
    </source>
</reference>
<evidence type="ECO:0000313" key="1">
    <source>
        <dbReference type="EMBL" id="REH17987.1"/>
    </source>
</evidence>
<protein>
    <recommendedName>
        <fullName evidence="3">Tat pathway signal sequence domain protein</fullName>
    </recommendedName>
</protein>
<organism evidence="1 2">
    <name type="scientific">Kutzneria buriramensis</name>
    <dbReference type="NCBI Taxonomy" id="1045776"/>
    <lineage>
        <taxon>Bacteria</taxon>
        <taxon>Bacillati</taxon>
        <taxon>Actinomycetota</taxon>
        <taxon>Actinomycetes</taxon>
        <taxon>Pseudonocardiales</taxon>
        <taxon>Pseudonocardiaceae</taxon>
        <taxon>Kutzneria</taxon>
    </lineage>
</organism>
<name>A0A3E0G7F6_9PSEU</name>
<dbReference type="Proteomes" id="UP000256269">
    <property type="component" value="Unassembled WGS sequence"/>
</dbReference>
<keyword evidence="2" id="KW-1185">Reference proteome</keyword>
<evidence type="ECO:0008006" key="3">
    <source>
        <dbReference type="Google" id="ProtNLM"/>
    </source>
</evidence>
<dbReference type="GO" id="GO:0005975">
    <property type="term" value="P:carbohydrate metabolic process"/>
    <property type="evidence" value="ECO:0007669"/>
    <property type="project" value="InterPro"/>
</dbReference>
<dbReference type="Gene3D" id="1.50.10.20">
    <property type="match status" value="1"/>
</dbReference>
<gene>
    <name evidence="1" type="ORF">BCF44_13919</name>
</gene>
<comment type="caution">
    <text evidence="1">The sequence shown here is derived from an EMBL/GenBank/DDBJ whole genome shotgun (WGS) entry which is preliminary data.</text>
</comment>